<sequence length="110" mass="11918">MQHHSTPYRGILDTTICLSIQSPCAPPRPSNPRPATPQQKVSGLIFGPLSNVSQVFPDDLKTRIVEEGVGAVVCLRPGGEVLRSDWSGHRFAQTPIVYSGIGKVNEVQQV</sequence>
<evidence type="ECO:0000313" key="1">
    <source>
        <dbReference type="EMBL" id="MPC21428.1"/>
    </source>
</evidence>
<evidence type="ECO:0000313" key="2">
    <source>
        <dbReference type="Proteomes" id="UP000324222"/>
    </source>
</evidence>
<dbReference type="Proteomes" id="UP000324222">
    <property type="component" value="Unassembled WGS sequence"/>
</dbReference>
<protein>
    <submittedName>
        <fullName evidence="1">Uncharacterized protein</fullName>
    </submittedName>
</protein>
<dbReference type="AlphaFoldDB" id="A0A5B7DJ54"/>
<name>A0A5B7DJ54_PORTR</name>
<comment type="caution">
    <text evidence="1">The sequence shown here is derived from an EMBL/GenBank/DDBJ whole genome shotgun (WGS) entry which is preliminary data.</text>
</comment>
<reference evidence="1 2" key="1">
    <citation type="submission" date="2019-05" db="EMBL/GenBank/DDBJ databases">
        <title>Another draft genome of Portunus trituberculatus and its Hox gene families provides insights of decapod evolution.</title>
        <authorList>
            <person name="Jeong J.-H."/>
            <person name="Song I."/>
            <person name="Kim S."/>
            <person name="Choi T."/>
            <person name="Kim D."/>
            <person name="Ryu S."/>
            <person name="Kim W."/>
        </authorList>
    </citation>
    <scope>NUCLEOTIDE SEQUENCE [LARGE SCALE GENOMIC DNA]</scope>
    <source>
        <tissue evidence="1">Muscle</tissue>
    </source>
</reference>
<organism evidence="1 2">
    <name type="scientific">Portunus trituberculatus</name>
    <name type="common">Swimming crab</name>
    <name type="synonym">Neptunus trituberculatus</name>
    <dbReference type="NCBI Taxonomy" id="210409"/>
    <lineage>
        <taxon>Eukaryota</taxon>
        <taxon>Metazoa</taxon>
        <taxon>Ecdysozoa</taxon>
        <taxon>Arthropoda</taxon>
        <taxon>Crustacea</taxon>
        <taxon>Multicrustacea</taxon>
        <taxon>Malacostraca</taxon>
        <taxon>Eumalacostraca</taxon>
        <taxon>Eucarida</taxon>
        <taxon>Decapoda</taxon>
        <taxon>Pleocyemata</taxon>
        <taxon>Brachyura</taxon>
        <taxon>Eubrachyura</taxon>
        <taxon>Portunoidea</taxon>
        <taxon>Portunidae</taxon>
        <taxon>Portuninae</taxon>
        <taxon>Portunus</taxon>
    </lineage>
</organism>
<dbReference type="EMBL" id="VSRR010000974">
    <property type="protein sequence ID" value="MPC21428.1"/>
    <property type="molecule type" value="Genomic_DNA"/>
</dbReference>
<proteinExistence type="predicted"/>
<keyword evidence="2" id="KW-1185">Reference proteome</keyword>
<gene>
    <name evidence="1" type="ORF">E2C01_014414</name>
</gene>
<accession>A0A5B7DJ54</accession>